<evidence type="ECO:0000256" key="2">
    <source>
        <dbReference type="ARBA" id="ARBA00023125"/>
    </source>
</evidence>
<keyword evidence="1" id="KW-0805">Transcription regulation</keyword>
<reference evidence="5 6" key="1">
    <citation type="submission" date="2022-04" db="EMBL/GenBank/DDBJ databases">
        <title>Genome sequence of soybean root-associated Caulobacter segnis RL271.</title>
        <authorList>
            <person name="Longley R."/>
            <person name="Bonito G."/>
            <person name="Trigodet F."/>
            <person name="Crosson S."/>
            <person name="Fiebig A."/>
        </authorList>
    </citation>
    <scope>NUCLEOTIDE SEQUENCE [LARGE SCALE GENOMIC DNA]</scope>
    <source>
        <strain evidence="5 6">RL271</strain>
    </source>
</reference>
<keyword evidence="3" id="KW-0804">Transcription</keyword>
<evidence type="ECO:0000256" key="1">
    <source>
        <dbReference type="ARBA" id="ARBA00023015"/>
    </source>
</evidence>
<dbReference type="SUPFAM" id="SSF46785">
    <property type="entry name" value="Winged helix' DNA-binding domain"/>
    <property type="match status" value="1"/>
</dbReference>
<accession>A0ABY5A335</accession>
<evidence type="ECO:0000313" key="6">
    <source>
        <dbReference type="Proteomes" id="UP001057520"/>
    </source>
</evidence>
<keyword evidence="6" id="KW-1185">Reference proteome</keyword>
<evidence type="ECO:0000259" key="4">
    <source>
        <dbReference type="PROSITE" id="PS50987"/>
    </source>
</evidence>
<evidence type="ECO:0000313" key="5">
    <source>
        <dbReference type="EMBL" id="USQ98556.1"/>
    </source>
</evidence>
<dbReference type="InterPro" id="IPR011991">
    <property type="entry name" value="ArsR-like_HTH"/>
</dbReference>
<evidence type="ECO:0000256" key="3">
    <source>
        <dbReference type="ARBA" id="ARBA00023163"/>
    </source>
</evidence>
<dbReference type="SMART" id="SM00418">
    <property type="entry name" value="HTH_ARSR"/>
    <property type="match status" value="1"/>
</dbReference>
<dbReference type="PRINTS" id="PR00778">
    <property type="entry name" value="HTHARSR"/>
</dbReference>
<dbReference type="Gene3D" id="1.10.10.10">
    <property type="entry name" value="Winged helix-like DNA-binding domain superfamily/Winged helix DNA-binding domain"/>
    <property type="match status" value="1"/>
</dbReference>
<dbReference type="InterPro" id="IPR036388">
    <property type="entry name" value="WH-like_DNA-bd_sf"/>
</dbReference>
<organism evidence="5 6">
    <name type="scientific">Caulobacter segnis</name>
    <dbReference type="NCBI Taxonomy" id="88688"/>
    <lineage>
        <taxon>Bacteria</taxon>
        <taxon>Pseudomonadati</taxon>
        <taxon>Pseudomonadota</taxon>
        <taxon>Alphaproteobacteria</taxon>
        <taxon>Caulobacterales</taxon>
        <taxon>Caulobacteraceae</taxon>
        <taxon>Caulobacter</taxon>
    </lineage>
</organism>
<dbReference type="CDD" id="cd00090">
    <property type="entry name" value="HTH_ARSR"/>
    <property type="match status" value="1"/>
</dbReference>
<feature type="domain" description="HTH arsR-type" evidence="4">
    <location>
        <begin position="11"/>
        <end position="108"/>
    </location>
</feature>
<proteinExistence type="predicted"/>
<name>A0ABY5A335_9CAUL</name>
<dbReference type="Proteomes" id="UP001057520">
    <property type="component" value="Chromosome"/>
</dbReference>
<dbReference type="InterPro" id="IPR001845">
    <property type="entry name" value="HTH_ArsR_DNA-bd_dom"/>
</dbReference>
<dbReference type="InterPro" id="IPR051081">
    <property type="entry name" value="HTH_MetalResp_TranReg"/>
</dbReference>
<dbReference type="NCBIfam" id="NF033788">
    <property type="entry name" value="HTH_metalloreg"/>
    <property type="match status" value="1"/>
</dbReference>
<keyword evidence="2" id="KW-0238">DNA-binding</keyword>
<protein>
    <submittedName>
        <fullName evidence="5">Metalloregulator ArsR/SmtB family transcription factor</fullName>
    </submittedName>
</protein>
<dbReference type="InterPro" id="IPR036390">
    <property type="entry name" value="WH_DNA-bd_sf"/>
</dbReference>
<gene>
    <name evidence="5" type="ORF">MZV50_10885</name>
</gene>
<dbReference type="EMBL" id="CP096040">
    <property type="protein sequence ID" value="USQ98556.1"/>
    <property type="molecule type" value="Genomic_DNA"/>
</dbReference>
<dbReference type="PROSITE" id="PS50987">
    <property type="entry name" value="HTH_ARSR_2"/>
    <property type="match status" value="1"/>
</dbReference>
<dbReference type="PANTHER" id="PTHR33154">
    <property type="entry name" value="TRANSCRIPTIONAL REGULATOR, ARSR FAMILY"/>
    <property type="match status" value="1"/>
</dbReference>
<dbReference type="PANTHER" id="PTHR33154:SF28">
    <property type="entry name" value="HTH-TYPE TRANSCRIPTIONAL REGULATOR YGAV-RELATED"/>
    <property type="match status" value="1"/>
</dbReference>
<sequence>MFDLSRFDVSQFEASAAQAAKLLRALANERRLMILCQLADGERTVGQIQPLVGLSQSALSQHLAVLRDEGVVASRREATSVWYRIADPAALKVVGTLAEIFCPPAENAAHDRDSASSDA</sequence>
<dbReference type="Pfam" id="PF01022">
    <property type="entry name" value="HTH_5"/>
    <property type="match status" value="1"/>
</dbReference>